<evidence type="ECO:0000313" key="4">
    <source>
        <dbReference type="Proteomes" id="UP001183226"/>
    </source>
</evidence>
<feature type="domain" description="MDMPI C-terminal" evidence="1">
    <location>
        <begin position="106"/>
        <end position="188"/>
    </location>
</feature>
<accession>A0ABU2KW19</accession>
<comment type="caution">
    <text evidence="3">The sequence shown here is derived from an EMBL/GenBank/DDBJ whole genome shotgun (WGS) entry which is preliminary data.</text>
</comment>
<proteinExistence type="predicted"/>
<gene>
    <name evidence="3" type="ORF">RM446_15380</name>
</gene>
<keyword evidence="4" id="KW-1185">Reference proteome</keyword>
<dbReference type="PANTHER" id="PTHR40758">
    <property type="entry name" value="CONSERVED PROTEIN"/>
    <property type="match status" value="1"/>
</dbReference>
<dbReference type="InterPro" id="IPR024344">
    <property type="entry name" value="MDMPI_metal-binding"/>
</dbReference>
<name>A0ABU2KW19_9ACTN</name>
<dbReference type="Proteomes" id="UP001183226">
    <property type="component" value="Unassembled WGS sequence"/>
</dbReference>
<reference evidence="4" key="1">
    <citation type="submission" date="2023-07" db="EMBL/GenBank/DDBJ databases">
        <title>30 novel species of actinomycetes from the DSMZ collection.</title>
        <authorList>
            <person name="Nouioui I."/>
        </authorList>
    </citation>
    <scope>NUCLEOTIDE SEQUENCE [LARGE SCALE GENOMIC DNA]</scope>
    <source>
        <strain evidence="4">DSM 45055</strain>
    </source>
</reference>
<feature type="domain" description="Mycothiol-dependent maleylpyruvate isomerase metal-binding" evidence="2">
    <location>
        <begin position="2"/>
        <end position="86"/>
    </location>
</feature>
<dbReference type="Pfam" id="PF07398">
    <property type="entry name" value="MDMPI_C"/>
    <property type="match status" value="1"/>
</dbReference>
<dbReference type="PANTHER" id="PTHR40758:SF1">
    <property type="entry name" value="CONSERVED PROTEIN"/>
    <property type="match status" value="1"/>
</dbReference>
<dbReference type="InterPro" id="IPR010872">
    <property type="entry name" value="MDMPI_C-term_domain"/>
</dbReference>
<evidence type="ECO:0000259" key="2">
    <source>
        <dbReference type="Pfam" id="PF11716"/>
    </source>
</evidence>
<protein>
    <submittedName>
        <fullName evidence="3">Maleylpyruvate isomerase N-terminal domain-containing protein</fullName>
    </submittedName>
</protein>
<evidence type="ECO:0000313" key="3">
    <source>
        <dbReference type="EMBL" id="MDT0303500.1"/>
    </source>
</evidence>
<evidence type="ECO:0000259" key="1">
    <source>
        <dbReference type="Pfam" id="PF07398"/>
    </source>
</evidence>
<dbReference type="Pfam" id="PF11716">
    <property type="entry name" value="MDMPI_N"/>
    <property type="match status" value="1"/>
</dbReference>
<dbReference type="GO" id="GO:0016853">
    <property type="term" value="F:isomerase activity"/>
    <property type="evidence" value="ECO:0007669"/>
    <property type="project" value="UniProtKB-KW"/>
</dbReference>
<dbReference type="RefSeq" id="WP_311545992.1">
    <property type="nucleotide sequence ID" value="NZ_JAVREK010000016.1"/>
</dbReference>
<dbReference type="EMBL" id="JAVREK010000016">
    <property type="protein sequence ID" value="MDT0303500.1"/>
    <property type="molecule type" value="Genomic_DNA"/>
</dbReference>
<sequence length="212" mass="22863">MTMVHRWAAAVLRGDRDHDTERSHAEGTAAPDPFAWFSAGLDDLVATLRAAPDDAEAPVFLKDAPRPRLFWARRQAHETTIHSVDALAASLGGPPPTADVPVTPALAADGIDELLCGFLPRRRSTLRSLEPRTVVVRCADTGHSWSVRISEEPAVAAAGTTALAAAERPDAVFGGTAAQLYLALWNRAFEVAVDGLAELVEQWRTQVRVEWG</sequence>
<organism evidence="3 4">
    <name type="scientific">Streptomonospora wellingtoniae</name>
    <dbReference type="NCBI Taxonomy" id="3075544"/>
    <lineage>
        <taxon>Bacteria</taxon>
        <taxon>Bacillati</taxon>
        <taxon>Actinomycetota</taxon>
        <taxon>Actinomycetes</taxon>
        <taxon>Streptosporangiales</taxon>
        <taxon>Nocardiopsidaceae</taxon>
        <taxon>Streptomonospora</taxon>
    </lineage>
</organism>
<keyword evidence="3" id="KW-0413">Isomerase</keyword>